<proteinExistence type="predicted"/>
<dbReference type="PANTHER" id="PTHR42862">
    <property type="entry name" value="DELTA-1-PYRROLINE-5-CARBOXYLATE DEHYDROGENASE 1, ISOFORM A-RELATED"/>
    <property type="match status" value="1"/>
</dbReference>
<dbReference type="PANTHER" id="PTHR42862:SF1">
    <property type="entry name" value="DELTA-1-PYRROLINE-5-CARBOXYLATE DEHYDROGENASE 2, ISOFORM A-RELATED"/>
    <property type="match status" value="1"/>
</dbReference>
<evidence type="ECO:0000256" key="1">
    <source>
        <dbReference type="ARBA" id="ARBA00023002"/>
    </source>
</evidence>
<dbReference type="Gene3D" id="3.40.309.10">
    <property type="entry name" value="Aldehyde Dehydrogenase, Chain A, domain 2"/>
    <property type="match status" value="1"/>
</dbReference>
<dbReference type="Proteomes" id="UP001597263">
    <property type="component" value="Unassembled WGS sequence"/>
</dbReference>
<evidence type="ECO:0000313" key="3">
    <source>
        <dbReference type="EMBL" id="MFD1227068.1"/>
    </source>
</evidence>
<evidence type="ECO:0008006" key="5">
    <source>
        <dbReference type="Google" id="ProtNLM"/>
    </source>
</evidence>
<dbReference type="InterPro" id="IPR016163">
    <property type="entry name" value="Ald_DH_C"/>
</dbReference>
<gene>
    <name evidence="3" type="ORF">ACFQ35_07905</name>
</gene>
<dbReference type="RefSeq" id="WP_289386766.1">
    <property type="nucleotide sequence ID" value="NZ_JAUCBM010000003.1"/>
</dbReference>
<dbReference type="InterPro" id="IPR050485">
    <property type="entry name" value="Proline_metab_enzyme"/>
</dbReference>
<sequence>MLSDYVEQMKAKAKVTKVGVTLEGELQVGHFFSPHIIGLNDGADLTRVVFGPVLHVVRWKAVDLDSVLDEVANFGFGLTFGMHSRIETGVARAVVGTQPFGGSGLSGTGPKAGTPNHLLRFALEQVVSVNTAAAGGNALLIAMGE</sequence>
<dbReference type="InterPro" id="IPR016162">
    <property type="entry name" value="Ald_DH_N"/>
</dbReference>
<keyword evidence="1" id="KW-0560">Oxidoreductase</keyword>
<name>A0ABW3V207_9HYPH</name>
<evidence type="ECO:0000313" key="4">
    <source>
        <dbReference type="Proteomes" id="UP001597263"/>
    </source>
</evidence>
<evidence type="ECO:0000256" key="2">
    <source>
        <dbReference type="ARBA" id="ARBA00023027"/>
    </source>
</evidence>
<protein>
    <recommendedName>
        <fullName evidence="5">Aldehyde dehydrogenase family protein</fullName>
    </recommendedName>
</protein>
<accession>A0ABW3V207</accession>
<keyword evidence="2" id="KW-0520">NAD</keyword>
<organism evidence="3 4">
    <name type="scientific">Pseudochrobactrum kiredjianiae</name>
    <dbReference type="NCBI Taxonomy" id="386305"/>
    <lineage>
        <taxon>Bacteria</taxon>
        <taxon>Pseudomonadati</taxon>
        <taxon>Pseudomonadota</taxon>
        <taxon>Alphaproteobacteria</taxon>
        <taxon>Hyphomicrobiales</taxon>
        <taxon>Brucellaceae</taxon>
        <taxon>Pseudochrobactrum</taxon>
    </lineage>
</organism>
<dbReference type="EMBL" id="JBHTMA010000033">
    <property type="protein sequence ID" value="MFD1227068.1"/>
    <property type="molecule type" value="Genomic_DNA"/>
</dbReference>
<keyword evidence="4" id="KW-1185">Reference proteome</keyword>
<dbReference type="InterPro" id="IPR016161">
    <property type="entry name" value="Ald_DH/histidinol_DH"/>
</dbReference>
<reference evidence="4" key="1">
    <citation type="journal article" date="2019" name="Int. J. Syst. Evol. Microbiol.">
        <title>The Global Catalogue of Microorganisms (GCM) 10K type strain sequencing project: providing services to taxonomists for standard genome sequencing and annotation.</title>
        <authorList>
            <consortium name="The Broad Institute Genomics Platform"/>
            <consortium name="The Broad Institute Genome Sequencing Center for Infectious Disease"/>
            <person name="Wu L."/>
            <person name="Ma J."/>
        </authorList>
    </citation>
    <scope>NUCLEOTIDE SEQUENCE [LARGE SCALE GENOMIC DNA]</scope>
    <source>
        <strain evidence="4">CCUG 49584</strain>
    </source>
</reference>
<dbReference type="Gene3D" id="3.40.605.10">
    <property type="entry name" value="Aldehyde Dehydrogenase, Chain A, domain 1"/>
    <property type="match status" value="1"/>
</dbReference>
<dbReference type="SUPFAM" id="SSF53720">
    <property type="entry name" value="ALDH-like"/>
    <property type="match status" value="1"/>
</dbReference>
<comment type="caution">
    <text evidence="3">The sequence shown here is derived from an EMBL/GenBank/DDBJ whole genome shotgun (WGS) entry which is preliminary data.</text>
</comment>